<evidence type="ECO:0000313" key="1">
    <source>
        <dbReference type="Ensembl" id="ENSPSNP00000028560.1"/>
    </source>
</evidence>
<dbReference type="Proteomes" id="UP000694554">
    <property type="component" value="Chromosome 7"/>
</dbReference>
<name>A0A8C9D0Q1_PHOSS</name>
<dbReference type="Ensembl" id="ENSPSNT00000032062.1">
    <property type="protein sequence ID" value="ENSPSNP00000028560.1"/>
    <property type="gene ID" value="ENSPSNG00000020708.1"/>
</dbReference>
<accession>A0A8C9D0Q1</accession>
<dbReference type="PANTHER" id="PTHR13156:SF0">
    <property type="entry name" value="NADH DEHYDROGENASE [UBIQUINONE] IRON-SULFUR PROTEIN 6, MITOCHONDRIAL"/>
    <property type="match status" value="1"/>
</dbReference>
<dbReference type="GO" id="GO:0005739">
    <property type="term" value="C:mitochondrion"/>
    <property type="evidence" value="ECO:0007669"/>
    <property type="project" value="GOC"/>
</dbReference>
<keyword evidence="2" id="KW-1185">Reference proteome</keyword>
<protein>
    <submittedName>
        <fullName evidence="1">Uncharacterized protein</fullName>
    </submittedName>
</protein>
<proteinExistence type="predicted"/>
<reference evidence="1" key="1">
    <citation type="submission" date="2019-08" db="EMBL/GenBank/DDBJ databases">
        <title>Phocoena sinus (Vaquita) genome, mPhoSin1, primary haplotype.</title>
        <authorList>
            <person name="Morin P."/>
            <person name="Mountcastle J."/>
            <person name="Fungtammasan C."/>
            <person name="Rhie A."/>
            <person name="Rojas-Bracho L."/>
            <person name="Smith C.R."/>
            <person name="Taylor B.L."/>
            <person name="Gulland F.M.D."/>
            <person name="Musser W."/>
            <person name="Houck M."/>
            <person name="Haase B."/>
            <person name="Paez S."/>
            <person name="Howe K."/>
            <person name="Torrance J."/>
            <person name="Formenti G."/>
            <person name="Phillippy A."/>
            <person name="Ryder O."/>
            <person name="Jarvis E.D."/>
            <person name="Fedrigo O."/>
        </authorList>
    </citation>
    <scope>NUCLEOTIDE SEQUENCE [LARGE SCALE GENOMIC DNA]</scope>
</reference>
<organism evidence="1 2">
    <name type="scientific">Phocoena sinus</name>
    <name type="common">Vaquita</name>
    <dbReference type="NCBI Taxonomy" id="42100"/>
    <lineage>
        <taxon>Eukaryota</taxon>
        <taxon>Metazoa</taxon>
        <taxon>Chordata</taxon>
        <taxon>Craniata</taxon>
        <taxon>Vertebrata</taxon>
        <taxon>Euteleostomi</taxon>
        <taxon>Mammalia</taxon>
        <taxon>Eutheria</taxon>
        <taxon>Laurasiatheria</taxon>
        <taxon>Artiodactyla</taxon>
        <taxon>Whippomorpha</taxon>
        <taxon>Cetacea</taxon>
        <taxon>Odontoceti</taxon>
        <taxon>Phocoenidae</taxon>
        <taxon>Phocoena</taxon>
    </lineage>
</organism>
<sequence length="107" mass="12109">MGKNSLFHKWSWENWICTFKRIKLDPTLVVCQVLWGVDLADHGGGPTHTGQVYDDKDNRKVRFVGHQKEVNENFTIHLIAEKPVNQVSSRVILCKGVGVPLPTPKCT</sequence>
<evidence type="ECO:0000313" key="2">
    <source>
        <dbReference type="Proteomes" id="UP000694554"/>
    </source>
</evidence>
<dbReference type="GO" id="GO:0006120">
    <property type="term" value="P:mitochondrial electron transport, NADH to ubiquinone"/>
    <property type="evidence" value="ECO:0007669"/>
    <property type="project" value="TreeGrafter"/>
</dbReference>
<dbReference type="PANTHER" id="PTHR13156">
    <property type="entry name" value="NADH-UBIQUINONE OXIDOREDUCTASE 13 KD-A SUBUNIT"/>
    <property type="match status" value="1"/>
</dbReference>
<dbReference type="GeneTree" id="ENSGT00940000168340"/>
<reference evidence="1" key="3">
    <citation type="submission" date="2025-09" db="UniProtKB">
        <authorList>
            <consortium name="Ensembl"/>
        </authorList>
    </citation>
    <scope>IDENTIFICATION</scope>
</reference>
<reference evidence="1" key="2">
    <citation type="submission" date="2025-08" db="UniProtKB">
        <authorList>
            <consortium name="Ensembl"/>
        </authorList>
    </citation>
    <scope>IDENTIFICATION</scope>
</reference>
<dbReference type="AlphaFoldDB" id="A0A8C9D0Q1"/>